<dbReference type="Pfam" id="PF19576">
    <property type="entry name" value="Acyltransf_2"/>
    <property type="match status" value="1"/>
</dbReference>
<proteinExistence type="predicted"/>
<comment type="caution">
    <text evidence="7">The sequence shown here is derived from an EMBL/GenBank/DDBJ whole genome shotgun (WGS) entry which is preliminary data.</text>
</comment>
<reference evidence="7" key="2">
    <citation type="submission" date="2021-04" db="EMBL/GenBank/DDBJ databases">
        <authorList>
            <person name="Gilroy R."/>
        </authorList>
    </citation>
    <scope>NUCLEOTIDE SEQUENCE</scope>
    <source>
        <strain evidence="7">ChiSxjej5B17-1746</strain>
    </source>
</reference>
<dbReference type="SMART" id="SM00563">
    <property type="entry name" value="PlsC"/>
    <property type="match status" value="1"/>
</dbReference>
<accession>A0A9D1QZ91</accession>
<reference evidence="7" key="1">
    <citation type="journal article" date="2021" name="PeerJ">
        <title>Extensive microbial diversity within the chicken gut microbiome revealed by metagenomics and culture.</title>
        <authorList>
            <person name="Gilroy R."/>
            <person name="Ravi A."/>
            <person name="Getino M."/>
            <person name="Pursley I."/>
            <person name="Horton D.L."/>
            <person name="Alikhan N.F."/>
            <person name="Baker D."/>
            <person name="Gharbi K."/>
            <person name="Hall N."/>
            <person name="Watson M."/>
            <person name="Adriaenssens E.M."/>
            <person name="Foster-Nyarko E."/>
            <person name="Jarju S."/>
            <person name="Secka A."/>
            <person name="Antonio M."/>
            <person name="Oren A."/>
            <person name="Chaudhuri R.R."/>
            <person name="La Ragione R."/>
            <person name="Hildebrand F."/>
            <person name="Pallen M.J."/>
        </authorList>
    </citation>
    <scope>NUCLEOTIDE SEQUENCE</scope>
    <source>
        <strain evidence="7">ChiSxjej5B17-1746</strain>
    </source>
</reference>
<keyword evidence="3" id="KW-0808">Transferase</keyword>
<dbReference type="SUPFAM" id="SSF69593">
    <property type="entry name" value="Glycerol-3-phosphate (1)-acyltransferase"/>
    <property type="match status" value="1"/>
</dbReference>
<evidence type="ECO:0000256" key="3">
    <source>
        <dbReference type="ARBA" id="ARBA00022679"/>
    </source>
</evidence>
<dbReference type="PANTHER" id="PTHR37323:SF1">
    <property type="entry name" value="L-ORNITHINE N(ALPHA)-ACYLTRANSFERASE"/>
    <property type="match status" value="1"/>
</dbReference>
<feature type="domain" description="Phospholipid/glycerol acyltransferase" evidence="6">
    <location>
        <begin position="94"/>
        <end position="216"/>
    </location>
</feature>
<keyword evidence="4" id="KW-0443">Lipid metabolism</keyword>
<evidence type="ECO:0000256" key="5">
    <source>
        <dbReference type="ARBA" id="ARBA00023315"/>
    </source>
</evidence>
<dbReference type="InterPro" id="IPR052351">
    <property type="entry name" value="Ornithine_N-alpha-AT"/>
</dbReference>
<dbReference type="InterPro" id="IPR045746">
    <property type="entry name" value="ACT14924-like_Acyltransf_dom"/>
</dbReference>
<dbReference type="PANTHER" id="PTHR37323">
    <property type="entry name" value="GCN5-RELATED N-ACETYLTRANSFERASE"/>
    <property type="match status" value="1"/>
</dbReference>
<dbReference type="GO" id="GO:0006629">
    <property type="term" value="P:lipid metabolic process"/>
    <property type="evidence" value="ECO:0007669"/>
    <property type="project" value="UniProtKB-KW"/>
</dbReference>
<dbReference type="InterPro" id="IPR016181">
    <property type="entry name" value="Acyl_CoA_acyltransferase"/>
</dbReference>
<evidence type="ECO:0000313" key="7">
    <source>
        <dbReference type="EMBL" id="HIW78786.1"/>
    </source>
</evidence>
<keyword evidence="2" id="KW-0444">Lipid biosynthesis</keyword>
<gene>
    <name evidence="7" type="ORF">H9874_06545</name>
</gene>
<dbReference type="Proteomes" id="UP000824264">
    <property type="component" value="Unassembled WGS sequence"/>
</dbReference>
<protein>
    <submittedName>
        <fullName evidence="7">Lysophospholipid acyltransferase family protein</fullName>
    </submittedName>
</protein>
<evidence type="ECO:0000256" key="4">
    <source>
        <dbReference type="ARBA" id="ARBA00023098"/>
    </source>
</evidence>
<evidence type="ECO:0000256" key="2">
    <source>
        <dbReference type="ARBA" id="ARBA00022516"/>
    </source>
</evidence>
<evidence type="ECO:0000313" key="8">
    <source>
        <dbReference type="Proteomes" id="UP000824264"/>
    </source>
</evidence>
<sequence length="615" mass="67650">MSSLIPSSDTAQPSSSAVSGIVGPEALTASLVSWPLPRPVLGSLSRALGIEALCSLSEPLCTAESPQDFARRSLAALGIRVRLDMAPVPGQGPLVFVSNHPFGLLEGLVLLARLTPLRPDLRIMANSLLHALGALAGSFIEVDPFETREARQRNVQGLREALRHLEDGGAVAVFPAGTVSHWQKGRGISDPDWHDTALRLSARSGAAVIPLYFQGRNSLSFSMAGLVHPALRTLLLPRELLKKRHSTVSLRLGAAIGGEVLASLPTARVRNDYLRLRCYALGERKGPGGRVYARPLASPLPPALLEHAIADLPASALLVREEAYSLYLLRGEQSPCLLQEMGRIREMAFRDVGEGTGEARDMDVFDRRYYHLILWNDAAHEITGGYRLGMVPELLRVDGDKGLYTSRLFRFAPAFWERYGQSLELGRAVVRPERQRDFLPLLLLWKGIARFVLRHPSIRYLFGPVSMNLDASPFTLRLLGAYFMGRHGDGELEWLVRARVPFRADTRGDAAAESFLNAVRQGLLDYRGLDRLIRAQEEGRGIPVLFKHYFKMGGRIAALHRDAGFGSLDAFLLVDLPHAPEAMLRRYMGREDAAAYVAHHLSAAGPVSPQDSPHR</sequence>
<dbReference type="Pfam" id="PF13444">
    <property type="entry name" value="Acetyltransf_5"/>
    <property type="match status" value="1"/>
</dbReference>
<dbReference type="CDD" id="cd07986">
    <property type="entry name" value="LPLAT_ACT14924-like"/>
    <property type="match status" value="1"/>
</dbReference>
<evidence type="ECO:0000256" key="1">
    <source>
        <dbReference type="ARBA" id="ARBA00005189"/>
    </source>
</evidence>
<dbReference type="AlphaFoldDB" id="A0A9D1QZ91"/>
<evidence type="ECO:0000259" key="6">
    <source>
        <dbReference type="SMART" id="SM00563"/>
    </source>
</evidence>
<name>A0A9D1QZ91_9BACT</name>
<dbReference type="InterPro" id="IPR002123">
    <property type="entry name" value="Plipid/glycerol_acylTrfase"/>
</dbReference>
<dbReference type="SUPFAM" id="SSF55729">
    <property type="entry name" value="Acyl-CoA N-acyltransferases (Nat)"/>
    <property type="match status" value="1"/>
</dbReference>
<dbReference type="EMBL" id="DXGI01000245">
    <property type="protein sequence ID" value="HIW78786.1"/>
    <property type="molecule type" value="Genomic_DNA"/>
</dbReference>
<organism evidence="7 8">
    <name type="scientific">Candidatus Bilophila faecipullorum</name>
    <dbReference type="NCBI Taxonomy" id="2838482"/>
    <lineage>
        <taxon>Bacteria</taxon>
        <taxon>Pseudomonadati</taxon>
        <taxon>Thermodesulfobacteriota</taxon>
        <taxon>Desulfovibrionia</taxon>
        <taxon>Desulfovibrionales</taxon>
        <taxon>Desulfovibrionaceae</taxon>
        <taxon>Bilophila</taxon>
    </lineage>
</organism>
<dbReference type="GO" id="GO:0016746">
    <property type="term" value="F:acyltransferase activity"/>
    <property type="evidence" value="ECO:0007669"/>
    <property type="project" value="UniProtKB-KW"/>
</dbReference>
<keyword evidence="5 7" id="KW-0012">Acyltransferase</keyword>
<dbReference type="Gene3D" id="3.40.630.30">
    <property type="match status" value="1"/>
</dbReference>
<comment type="pathway">
    <text evidence="1">Lipid metabolism.</text>
</comment>